<accession>A0A1G6P652</accession>
<sequence length="248" mass="26925">MGAKASTIWYVDAPDPANVLRENPEPDAEAARALVGELFPEMNVFPLGSGTLADSTGVAPGEVYVGSYPGLTVVCGTNLNLRKPSTIDESWTRPLASEQTYLVCTDPGAAWGSFAYWERGELRRSFSATPVEIHENLGLPLLWERPFWAGEHPLPFPPGVFPDPQSLPFHPSEFAEAANAEWLGYRYTPPVRDGELDPATVGLCGFAVYRDGEEPPVVLASTRAAGPGPLSRGLRRWFGRRDSAGAER</sequence>
<keyword evidence="2" id="KW-1185">Reference proteome</keyword>
<gene>
    <name evidence="1" type="ORF">SAMN05444580_101800</name>
</gene>
<dbReference type="EMBL" id="FNAB01000001">
    <property type="protein sequence ID" value="SDC75643.1"/>
    <property type="molecule type" value="Genomic_DNA"/>
</dbReference>
<name>A0A1G6P652_9NOCA</name>
<dbReference type="STRING" id="168276.SAMN05444580_101800"/>
<reference evidence="1 2" key="1">
    <citation type="submission" date="2016-10" db="EMBL/GenBank/DDBJ databases">
        <authorList>
            <person name="de Groot N.N."/>
        </authorList>
    </citation>
    <scope>NUCLEOTIDE SEQUENCE [LARGE SCALE GENOMIC DNA]</scope>
    <source>
        <strain evidence="1 2">JCM 11308</strain>
    </source>
</reference>
<dbReference type="Pfam" id="PF21997">
    <property type="entry name" value="DUF6928"/>
    <property type="match status" value="1"/>
</dbReference>
<dbReference type="Proteomes" id="UP000199417">
    <property type="component" value="Unassembled WGS sequence"/>
</dbReference>
<organism evidence="1 2">
    <name type="scientific">Rhodococcus tukisamuensis</name>
    <dbReference type="NCBI Taxonomy" id="168276"/>
    <lineage>
        <taxon>Bacteria</taxon>
        <taxon>Bacillati</taxon>
        <taxon>Actinomycetota</taxon>
        <taxon>Actinomycetes</taxon>
        <taxon>Mycobacteriales</taxon>
        <taxon>Nocardiaceae</taxon>
        <taxon>Rhodococcus</taxon>
    </lineage>
</organism>
<dbReference type="AlphaFoldDB" id="A0A1G6P652"/>
<dbReference type="RefSeq" id="WP_072842962.1">
    <property type="nucleotide sequence ID" value="NZ_FNAB01000001.1"/>
</dbReference>
<evidence type="ECO:0000313" key="2">
    <source>
        <dbReference type="Proteomes" id="UP000199417"/>
    </source>
</evidence>
<evidence type="ECO:0000313" key="1">
    <source>
        <dbReference type="EMBL" id="SDC75643.1"/>
    </source>
</evidence>
<dbReference type="InterPro" id="IPR053847">
    <property type="entry name" value="DUF6928"/>
</dbReference>
<proteinExistence type="predicted"/>
<protein>
    <submittedName>
        <fullName evidence="1">Uncharacterized protein</fullName>
    </submittedName>
</protein>